<protein>
    <submittedName>
        <fullName evidence="1">Uncharacterized protein</fullName>
    </submittedName>
</protein>
<comment type="caution">
    <text evidence="1">The sequence shown here is derived from an EMBL/GenBank/DDBJ whole genome shotgun (WGS) entry which is preliminary data.</text>
</comment>
<reference evidence="2" key="1">
    <citation type="journal article" date="2019" name="Int. J. Syst. Evol. Microbiol.">
        <title>The Global Catalogue of Microorganisms (GCM) 10K type strain sequencing project: providing services to taxonomists for standard genome sequencing and annotation.</title>
        <authorList>
            <consortium name="The Broad Institute Genomics Platform"/>
            <consortium name="The Broad Institute Genome Sequencing Center for Infectious Disease"/>
            <person name="Wu L."/>
            <person name="Ma J."/>
        </authorList>
    </citation>
    <scope>NUCLEOTIDE SEQUENCE [LARGE SCALE GENOMIC DNA]</scope>
    <source>
        <strain evidence="2">CCUG 43117</strain>
    </source>
</reference>
<keyword evidence="2" id="KW-1185">Reference proteome</keyword>
<accession>A0ABW0P9H0</accession>
<proteinExistence type="predicted"/>
<evidence type="ECO:0000313" key="1">
    <source>
        <dbReference type="EMBL" id="MFC5509300.1"/>
    </source>
</evidence>
<organism evidence="1 2">
    <name type="scientific">Bosea massiliensis</name>
    <dbReference type="NCBI Taxonomy" id="151419"/>
    <lineage>
        <taxon>Bacteria</taxon>
        <taxon>Pseudomonadati</taxon>
        <taxon>Pseudomonadota</taxon>
        <taxon>Alphaproteobacteria</taxon>
        <taxon>Hyphomicrobiales</taxon>
        <taxon>Boseaceae</taxon>
        <taxon>Bosea</taxon>
    </lineage>
</organism>
<sequence>MSSIDMHHTERGFSKAVFKDRYGSECSLQKSSLAGEHAIWFGVDKPFPRCDGWPRMHLTQEQVGELLPILQRFAETGELI</sequence>
<evidence type="ECO:0000313" key="2">
    <source>
        <dbReference type="Proteomes" id="UP001596060"/>
    </source>
</evidence>
<dbReference type="RefSeq" id="WP_377818055.1">
    <property type="nucleotide sequence ID" value="NZ_JBHSLU010000161.1"/>
</dbReference>
<dbReference type="EMBL" id="JBHSLU010000161">
    <property type="protein sequence ID" value="MFC5509300.1"/>
    <property type="molecule type" value="Genomic_DNA"/>
</dbReference>
<gene>
    <name evidence="1" type="ORF">ACFPN9_29225</name>
</gene>
<dbReference type="Proteomes" id="UP001596060">
    <property type="component" value="Unassembled WGS sequence"/>
</dbReference>
<name>A0ABW0P9H0_9HYPH</name>